<dbReference type="RefSeq" id="WP_194704313.1">
    <property type="nucleotide sequence ID" value="NZ_JADKNH010000033.1"/>
</dbReference>
<evidence type="ECO:0000313" key="1">
    <source>
        <dbReference type="EMBL" id="MBF4696078.1"/>
    </source>
</evidence>
<accession>A0ABS0A0U5</accession>
<dbReference type="EMBL" id="JADKNH010000033">
    <property type="protein sequence ID" value="MBF4696078.1"/>
    <property type="molecule type" value="Genomic_DNA"/>
</dbReference>
<organism evidence="1 2">
    <name type="scientific">Fusibacter ferrireducens</name>
    <dbReference type="NCBI Taxonomy" id="2785058"/>
    <lineage>
        <taxon>Bacteria</taxon>
        <taxon>Bacillati</taxon>
        <taxon>Bacillota</taxon>
        <taxon>Clostridia</taxon>
        <taxon>Eubacteriales</taxon>
        <taxon>Eubacteriales Family XII. Incertae Sedis</taxon>
        <taxon>Fusibacter</taxon>
    </lineage>
</organism>
<gene>
    <name evidence="1" type="ORF">ISU02_23515</name>
</gene>
<comment type="caution">
    <text evidence="1">The sequence shown here is derived from an EMBL/GenBank/DDBJ whole genome shotgun (WGS) entry which is preliminary data.</text>
</comment>
<keyword evidence="2" id="KW-1185">Reference proteome</keyword>
<sequence>MNKNNCIIPNTHKRLNEVHMLIHQVANNYFNPEAFRVNLNAAIQAIRNLTFALQAEKNSIGSEFDEWYLSWQNKMKKDKIMKWLNDLRVTIVHMKDLESSSVAKVKVYTYEQVLVEHCAIPIDLPNNIILQFLIENQFINPISSKLEMIVEVERKWVENSFPETELVSVLNYCFKFLYDLVEDAHEKFGVSLNECSISDSLHECEFIDGRLKCIEDFNEARRTSFSAGDLSIRKVRTESMQINDTITKKAIKRYGIKTETKKMNEKVLPEDGLFQLIIEQSKAVLKKDKYHRSMAFIFDNAGSPQMIGLEINDKSTKYIIMHKLAQLVRDNKSRALITIFETWVSQDLVGYNKEESLENVEDKRECLSISLIKNDGSQKHVNIFFKRNLMNTITFEEITENAVIEANAFRPIMEVWGY</sequence>
<proteinExistence type="predicted"/>
<dbReference type="Proteomes" id="UP000614200">
    <property type="component" value="Unassembled WGS sequence"/>
</dbReference>
<reference evidence="1 2" key="1">
    <citation type="submission" date="2020-11" db="EMBL/GenBank/DDBJ databases">
        <title>Fusibacter basophilias sp. nov.</title>
        <authorList>
            <person name="Qiu D."/>
        </authorList>
    </citation>
    <scope>NUCLEOTIDE SEQUENCE [LARGE SCALE GENOMIC DNA]</scope>
    <source>
        <strain evidence="1 2">Q10-2</strain>
    </source>
</reference>
<protein>
    <submittedName>
        <fullName evidence="1">Uncharacterized protein</fullName>
    </submittedName>
</protein>
<evidence type="ECO:0000313" key="2">
    <source>
        <dbReference type="Proteomes" id="UP000614200"/>
    </source>
</evidence>
<name>A0ABS0A0U5_9FIRM</name>